<keyword evidence="2 5" id="KW-0689">Ribosomal protein</keyword>
<organism evidence="6">
    <name type="scientific">uncultured Chloroflexi bacterium Rifle_16ft_4_minimus_38099</name>
    <dbReference type="NCBI Taxonomy" id="1665073"/>
    <lineage>
        <taxon>Bacteria</taxon>
        <taxon>Bacillati</taxon>
        <taxon>Chloroflexota</taxon>
        <taxon>environmental samples</taxon>
    </lineage>
</organism>
<dbReference type="PANTHER" id="PTHR10916:SF0">
    <property type="entry name" value="LARGE RIBOSOMAL SUBUNIT PROTEIN UL29C"/>
    <property type="match status" value="1"/>
</dbReference>
<dbReference type="Gene3D" id="1.10.287.310">
    <property type="match status" value="1"/>
</dbReference>
<dbReference type="HAMAP" id="MF_00374">
    <property type="entry name" value="Ribosomal_uL29"/>
    <property type="match status" value="1"/>
</dbReference>
<name>A0A0H4TRY0_9CHLR</name>
<dbReference type="AlphaFoldDB" id="A0A0H4TRY0"/>
<dbReference type="InterPro" id="IPR050063">
    <property type="entry name" value="Ribosomal_protein_uL29"/>
</dbReference>
<reference evidence="6" key="1">
    <citation type="journal article" date="2015" name="ISME J.">
        <title>Aquifer environment selects for microbial species cohorts in sediment and groundwater.</title>
        <authorList>
            <person name="Hug L.A."/>
            <person name="Thomas B.C."/>
            <person name="Brown C.T."/>
            <person name="Frischkorn K.R."/>
            <person name="Williams K.H."/>
            <person name="Tringe S.G."/>
            <person name="Banfield J.F."/>
        </authorList>
    </citation>
    <scope>NUCLEOTIDE SEQUENCE</scope>
</reference>
<dbReference type="CDD" id="cd00427">
    <property type="entry name" value="Ribosomal_L29_HIP"/>
    <property type="match status" value="1"/>
</dbReference>
<dbReference type="GO" id="GO:0003735">
    <property type="term" value="F:structural constituent of ribosome"/>
    <property type="evidence" value="ECO:0007669"/>
    <property type="project" value="InterPro"/>
</dbReference>
<dbReference type="PANTHER" id="PTHR10916">
    <property type="entry name" value="60S RIBOSOMAL PROTEIN L35/50S RIBOSOMAL PROTEIN L29"/>
    <property type="match status" value="1"/>
</dbReference>
<evidence type="ECO:0000256" key="4">
    <source>
        <dbReference type="ARBA" id="ARBA00035204"/>
    </source>
</evidence>
<evidence type="ECO:0000256" key="3">
    <source>
        <dbReference type="ARBA" id="ARBA00023274"/>
    </source>
</evidence>
<accession>A0A0H4TRY0</accession>
<dbReference type="SUPFAM" id="SSF46561">
    <property type="entry name" value="Ribosomal protein L29 (L29p)"/>
    <property type="match status" value="1"/>
</dbReference>
<dbReference type="Pfam" id="PF00831">
    <property type="entry name" value="Ribosomal_L29"/>
    <property type="match status" value="1"/>
</dbReference>
<dbReference type="InterPro" id="IPR036049">
    <property type="entry name" value="Ribosomal_uL29_sf"/>
</dbReference>
<dbReference type="NCBIfam" id="TIGR00012">
    <property type="entry name" value="L29"/>
    <property type="match status" value="1"/>
</dbReference>
<evidence type="ECO:0000313" key="6">
    <source>
        <dbReference type="EMBL" id="AKQ03579.1"/>
    </source>
</evidence>
<evidence type="ECO:0000256" key="5">
    <source>
        <dbReference type="HAMAP-Rule" id="MF_00374"/>
    </source>
</evidence>
<gene>
    <name evidence="5 6" type="primary">rpmC</name>
</gene>
<dbReference type="InterPro" id="IPR001854">
    <property type="entry name" value="Ribosomal_uL29"/>
</dbReference>
<evidence type="ECO:0000256" key="2">
    <source>
        <dbReference type="ARBA" id="ARBA00022980"/>
    </source>
</evidence>
<dbReference type="GO" id="GO:0022625">
    <property type="term" value="C:cytosolic large ribosomal subunit"/>
    <property type="evidence" value="ECO:0007669"/>
    <property type="project" value="TreeGrafter"/>
</dbReference>
<dbReference type="FunFam" id="1.10.287.310:FF:000001">
    <property type="entry name" value="50S ribosomal protein L29"/>
    <property type="match status" value="1"/>
</dbReference>
<comment type="similarity">
    <text evidence="1 5">Belongs to the universal ribosomal protein uL29 family.</text>
</comment>
<dbReference type="GO" id="GO:0006412">
    <property type="term" value="P:translation"/>
    <property type="evidence" value="ECO:0007669"/>
    <property type="project" value="UniProtKB-UniRule"/>
</dbReference>
<evidence type="ECO:0000256" key="1">
    <source>
        <dbReference type="ARBA" id="ARBA00009254"/>
    </source>
</evidence>
<protein>
    <recommendedName>
        <fullName evidence="4 5">Large ribosomal subunit protein uL29</fullName>
    </recommendedName>
</protein>
<sequence>MKTSELRDLSPAELEARLDDARETCFKLRFQFSTGRLTDHSRLKLARRDVARLATILREKQLMAEIQGGES</sequence>
<keyword evidence="3 5" id="KW-0687">Ribonucleoprotein</keyword>
<dbReference type="EMBL" id="KT007016">
    <property type="protein sequence ID" value="AKQ03579.1"/>
    <property type="molecule type" value="Genomic_DNA"/>
</dbReference>
<proteinExistence type="inferred from homology"/>